<evidence type="ECO:0000313" key="3">
    <source>
        <dbReference type="Proteomes" id="UP000191518"/>
    </source>
</evidence>
<keyword evidence="3" id="KW-1185">Reference proteome</keyword>
<dbReference type="STRING" id="29845.A0A1V6RRT4"/>
<dbReference type="Gene3D" id="3.40.50.980">
    <property type="match status" value="1"/>
</dbReference>
<dbReference type="Pfam" id="PF00501">
    <property type="entry name" value="AMP-binding"/>
    <property type="match status" value="1"/>
</dbReference>
<protein>
    <recommendedName>
        <fullName evidence="1">AMP-dependent synthetase/ligase domain-containing protein</fullName>
    </recommendedName>
</protein>
<gene>
    <name evidence="2" type="ORF">PENVUL_c032G02067</name>
</gene>
<reference evidence="3" key="1">
    <citation type="journal article" date="2017" name="Nat. Microbiol.">
        <title>Global analysis of biosynthetic gene clusters reveals vast potential of secondary metabolite production in Penicillium species.</title>
        <authorList>
            <person name="Nielsen J.C."/>
            <person name="Grijseels S."/>
            <person name="Prigent S."/>
            <person name="Ji B."/>
            <person name="Dainat J."/>
            <person name="Nielsen K.F."/>
            <person name="Frisvad J.C."/>
            <person name="Workman M."/>
            <person name="Nielsen J."/>
        </authorList>
    </citation>
    <scope>NUCLEOTIDE SEQUENCE [LARGE SCALE GENOMIC DNA]</scope>
    <source>
        <strain evidence="3">IBT 29486</strain>
    </source>
</reference>
<organism evidence="2 3">
    <name type="scientific">Penicillium vulpinum</name>
    <dbReference type="NCBI Taxonomy" id="29845"/>
    <lineage>
        <taxon>Eukaryota</taxon>
        <taxon>Fungi</taxon>
        <taxon>Dikarya</taxon>
        <taxon>Ascomycota</taxon>
        <taxon>Pezizomycotina</taxon>
        <taxon>Eurotiomycetes</taxon>
        <taxon>Eurotiomycetidae</taxon>
        <taxon>Eurotiales</taxon>
        <taxon>Aspergillaceae</taxon>
        <taxon>Penicillium</taxon>
    </lineage>
</organism>
<dbReference type="EMBL" id="MDYP01000032">
    <property type="protein sequence ID" value="OQE04482.1"/>
    <property type="molecule type" value="Genomic_DNA"/>
</dbReference>
<evidence type="ECO:0000259" key="1">
    <source>
        <dbReference type="Pfam" id="PF00501"/>
    </source>
</evidence>
<evidence type="ECO:0000313" key="2">
    <source>
        <dbReference type="EMBL" id="OQE04482.1"/>
    </source>
</evidence>
<name>A0A1V6RRT4_9EURO</name>
<proteinExistence type="predicted"/>
<dbReference type="InterPro" id="IPR000873">
    <property type="entry name" value="AMP-dep_synth/lig_dom"/>
</dbReference>
<accession>A0A1V6RRT4</accession>
<comment type="caution">
    <text evidence="2">The sequence shown here is derived from an EMBL/GenBank/DDBJ whole genome shotgun (WGS) entry which is preliminary data.</text>
</comment>
<feature type="domain" description="AMP-dependent synthetase/ligase" evidence="1">
    <location>
        <begin position="108"/>
        <end position="214"/>
    </location>
</feature>
<dbReference type="InterPro" id="IPR020845">
    <property type="entry name" value="AMP-binding_CS"/>
</dbReference>
<sequence length="216" mass="23342">MELIFHLTLPDTPVPDGLSVHQFLTQYNPDMVAADNPILEDLGFPYKKLTYGGLRAQAAVGAAALVNRYGSAAGFLFFVSSSQHDHHGCIAEDPTPRGNCYVDGWGCWSGAELAHAIATIEPTIIACEAEFTGRVKEALQMKQGPPFMPQIVELGDRDGSFTSSYIDQASELTPLPPFDLSGQDNRKYPCLILFSSGTTGNPKAAILSHHNIIAHL</sequence>
<dbReference type="AlphaFoldDB" id="A0A1V6RRT4"/>
<dbReference type="PROSITE" id="PS00455">
    <property type="entry name" value="AMP_BINDING"/>
    <property type="match status" value="1"/>
</dbReference>
<dbReference type="SUPFAM" id="SSF56801">
    <property type="entry name" value="Acetyl-CoA synthetase-like"/>
    <property type="match status" value="1"/>
</dbReference>
<dbReference type="Proteomes" id="UP000191518">
    <property type="component" value="Unassembled WGS sequence"/>
</dbReference>